<gene>
    <name evidence="1" type="ORF">DKT69_16555</name>
</gene>
<accession>A0A317DII8</accession>
<evidence type="ECO:0000313" key="2">
    <source>
        <dbReference type="Proteomes" id="UP000246050"/>
    </source>
</evidence>
<dbReference type="RefSeq" id="WP_109802440.1">
    <property type="nucleotide sequence ID" value="NZ_QGKS01000235.1"/>
</dbReference>
<evidence type="ECO:0000313" key="1">
    <source>
        <dbReference type="EMBL" id="PWR14397.1"/>
    </source>
</evidence>
<comment type="caution">
    <text evidence="1">The sequence shown here is derived from an EMBL/GenBank/DDBJ whole genome shotgun (WGS) entry which is preliminary data.</text>
</comment>
<dbReference type="EMBL" id="QGKS01000235">
    <property type="protein sequence ID" value="PWR14397.1"/>
    <property type="molecule type" value="Genomic_DNA"/>
</dbReference>
<name>A0A317DII8_9ACTN</name>
<sequence>MDDTDAGPNPLAEGTALALRAHLLITARPELLVTADVQRAGGPDLVCWQWQPGQVWVWQLRYEHDRRAPKRWPPAAVLASVSADPLSAGLEVVAGPPLHTVGLSAEQEASNMAEPHEAVTVLDGPVPGLQLYRTAYQEVESPDGERREAAMRAAKLSASRCNRAVDAARAAARPA</sequence>
<organism evidence="1 2">
    <name type="scientific">Micromonospora sicca</name>
    <dbReference type="NCBI Taxonomy" id="2202420"/>
    <lineage>
        <taxon>Bacteria</taxon>
        <taxon>Bacillati</taxon>
        <taxon>Actinomycetota</taxon>
        <taxon>Actinomycetes</taxon>
        <taxon>Micromonosporales</taxon>
        <taxon>Micromonosporaceae</taxon>
        <taxon>Micromonospora</taxon>
    </lineage>
</organism>
<proteinExistence type="predicted"/>
<reference evidence="1 2" key="1">
    <citation type="submission" date="2018-05" db="EMBL/GenBank/DDBJ databases">
        <title>Micromonosporas from Atacama Desert.</title>
        <authorList>
            <person name="Carro L."/>
            <person name="Golinska P."/>
            <person name="Klenk H.-P."/>
            <person name="Goodfellow M."/>
        </authorList>
    </citation>
    <scope>NUCLEOTIDE SEQUENCE [LARGE SCALE GENOMIC DNA]</scope>
    <source>
        <strain evidence="1 2">4G51</strain>
    </source>
</reference>
<dbReference type="Proteomes" id="UP000246050">
    <property type="component" value="Unassembled WGS sequence"/>
</dbReference>
<protein>
    <submittedName>
        <fullName evidence="1">Uncharacterized protein</fullName>
    </submittedName>
</protein>
<dbReference type="AlphaFoldDB" id="A0A317DII8"/>